<keyword evidence="3" id="KW-1185">Reference proteome</keyword>
<sequence>MFVVLYRWKLRPGHENAFVEAWSRVSDLLLKERGSLGSRLHLGSDGIWYSYAQWPSAEVRQQAFAQGPVDAEARERMNAAILESFQEVVLDSRADFLQ</sequence>
<reference evidence="2" key="1">
    <citation type="submission" date="2022-11" db="EMBL/GenBank/DDBJ databases">
        <title>Isolation and characterization of PLA-degrading bacterium Massilia sp. from Antarctic soil.</title>
        <authorList>
            <person name="Sato K."/>
            <person name="Gomez-Fuentes C."/>
            <person name="Ahmad S.A."/>
            <person name="Zulkharnain A."/>
        </authorList>
    </citation>
    <scope>NUCLEOTIDE SEQUENCE</scope>
    <source>
        <strain evidence="2">N-3</strain>
    </source>
</reference>
<name>A0ABM8C415_9BURK</name>
<dbReference type="EMBL" id="AP026966">
    <property type="protein sequence ID" value="BDT57902.1"/>
    <property type="molecule type" value="Genomic_DNA"/>
</dbReference>
<evidence type="ECO:0000313" key="2">
    <source>
        <dbReference type="EMBL" id="BDT57902.1"/>
    </source>
</evidence>
<proteinExistence type="predicted"/>
<organism evidence="2 3">
    <name type="scientific">Massilia varians</name>
    <dbReference type="NCBI Taxonomy" id="457921"/>
    <lineage>
        <taxon>Bacteria</taxon>
        <taxon>Pseudomonadati</taxon>
        <taxon>Pseudomonadota</taxon>
        <taxon>Betaproteobacteria</taxon>
        <taxon>Burkholderiales</taxon>
        <taxon>Oxalobacteraceae</taxon>
        <taxon>Telluria group</taxon>
        <taxon>Massilia</taxon>
    </lineage>
</organism>
<gene>
    <name evidence="2" type="ORF">MasN3_13960</name>
</gene>
<dbReference type="InterPro" id="IPR011008">
    <property type="entry name" value="Dimeric_a/b-barrel"/>
</dbReference>
<dbReference type="RefSeq" id="WP_281913235.1">
    <property type="nucleotide sequence ID" value="NZ_AP026966.1"/>
</dbReference>
<dbReference type="Gene3D" id="3.30.70.100">
    <property type="match status" value="1"/>
</dbReference>
<dbReference type="Proteomes" id="UP001163336">
    <property type="component" value="Chromosome"/>
</dbReference>
<feature type="domain" description="ABM" evidence="1">
    <location>
        <begin position="1"/>
        <end position="66"/>
    </location>
</feature>
<dbReference type="SUPFAM" id="SSF54909">
    <property type="entry name" value="Dimeric alpha+beta barrel"/>
    <property type="match status" value="1"/>
</dbReference>
<accession>A0ABM8C415</accession>
<evidence type="ECO:0000259" key="1">
    <source>
        <dbReference type="Pfam" id="PF03992"/>
    </source>
</evidence>
<dbReference type="InterPro" id="IPR007138">
    <property type="entry name" value="ABM_dom"/>
</dbReference>
<dbReference type="Pfam" id="PF03992">
    <property type="entry name" value="ABM"/>
    <property type="match status" value="1"/>
</dbReference>
<evidence type="ECO:0000313" key="3">
    <source>
        <dbReference type="Proteomes" id="UP001163336"/>
    </source>
</evidence>
<protein>
    <recommendedName>
        <fullName evidence="1">ABM domain-containing protein</fullName>
    </recommendedName>
</protein>